<reference evidence="2 3" key="1">
    <citation type="journal article" date="2013" name="PLoS Genet.">
        <title>The genome and development-dependent transcriptomes of Pyronema confluens: a window into fungal evolution.</title>
        <authorList>
            <person name="Traeger S."/>
            <person name="Altegoer F."/>
            <person name="Freitag M."/>
            <person name="Gabaldon T."/>
            <person name="Kempken F."/>
            <person name="Kumar A."/>
            <person name="Marcet-Houben M."/>
            <person name="Poggeler S."/>
            <person name="Stajich J.E."/>
            <person name="Nowrousian M."/>
        </authorList>
    </citation>
    <scope>NUCLEOTIDE SEQUENCE [LARGE SCALE GENOMIC DNA]</scope>
    <source>
        <strain evidence="3">CBS 100304</strain>
        <tissue evidence="2">Vegetative mycelium</tissue>
    </source>
</reference>
<feature type="compositionally biased region" description="Acidic residues" evidence="1">
    <location>
        <begin position="237"/>
        <end position="250"/>
    </location>
</feature>
<proteinExistence type="predicted"/>
<accession>U4L0B9</accession>
<evidence type="ECO:0000256" key="1">
    <source>
        <dbReference type="SAM" id="MobiDB-lite"/>
    </source>
</evidence>
<evidence type="ECO:0000313" key="3">
    <source>
        <dbReference type="Proteomes" id="UP000018144"/>
    </source>
</evidence>
<gene>
    <name evidence="2" type="ORF">PCON_05031</name>
</gene>
<dbReference type="AlphaFoldDB" id="U4L0B9"/>
<evidence type="ECO:0000313" key="2">
    <source>
        <dbReference type="EMBL" id="CCX05444.1"/>
    </source>
</evidence>
<protein>
    <submittedName>
        <fullName evidence="2">Uncharacterized protein</fullName>
    </submittedName>
</protein>
<feature type="region of interest" description="Disordered" evidence="1">
    <location>
        <begin position="236"/>
        <end position="293"/>
    </location>
</feature>
<name>U4L0B9_PYROM</name>
<dbReference type="OrthoDB" id="10342478at2759"/>
<organism evidence="2 3">
    <name type="scientific">Pyronema omphalodes (strain CBS 100304)</name>
    <name type="common">Pyronema confluens</name>
    <dbReference type="NCBI Taxonomy" id="1076935"/>
    <lineage>
        <taxon>Eukaryota</taxon>
        <taxon>Fungi</taxon>
        <taxon>Dikarya</taxon>
        <taxon>Ascomycota</taxon>
        <taxon>Pezizomycotina</taxon>
        <taxon>Pezizomycetes</taxon>
        <taxon>Pezizales</taxon>
        <taxon>Pyronemataceae</taxon>
        <taxon>Pyronema</taxon>
    </lineage>
</organism>
<dbReference type="EMBL" id="HF935253">
    <property type="protein sequence ID" value="CCX05444.1"/>
    <property type="molecule type" value="Genomic_DNA"/>
</dbReference>
<dbReference type="Proteomes" id="UP000018144">
    <property type="component" value="Unassembled WGS sequence"/>
</dbReference>
<sequence length="318" mass="36325">MSYFFSKFRALAGFYCDPLLHLGDEILRALLVEPPKAKSDWDIYMEAYKKLQLPQYQNGPVMQDLLSTYENPDDLQRLPLLPYWYFDEQGAYSSAHCYGAVDLKAYPFQGPTYDLPKGMTMNNWIAARAQWGLDKPVTHPPAPKITWSGCDVNDPEILAEYKAQGTPKDMDLLSRTWGPRFYANSWQIGLEDKETFEDPYHCDGFIGTELDDSDEEDEYSDYKRRKAMEKATGIIEQEPEWIQDGEESDGSDTNTNDSGIELCEPKNKRKTEKPTDWAKGFASSETPEEKEARLAKDRAAVQAMNDAFAAAFDDEDDF</sequence>
<keyword evidence="3" id="KW-1185">Reference proteome</keyword>